<dbReference type="PRINTS" id="PR00776">
    <property type="entry name" value="HEMOGLOBNASE"/>
</dbReference>
<proteinExistence type="evidence at protein level"/>
<evidence type="ECO:0000256" key="7">
    <source>
        <dbReference type="ARBA" id="ARBA00023180"/>
    </source>
</evidence>
<evidence type="ECO:0000256" key="6">
    <source>
        <dbReference type="ARBA" id="ARBA00023157"/>
    </source>
</evidence>
<dbReference type="InterPro" id="IPR048501">
    <property type="entry name" value="Legum_prodom"/>
</dbReference>
<dbReference type="InterPro" id="IPR043577">
    <property type="entry name" value="AE"/>
</dbReference>
<dbReference type="GO" id="GO:0005773">
    <property type="term" value="C:vacuole"/>
    <property type="evidence" value="ECO:0007669"/>
    <property type="project" value="GOC"/>
</dbReference>
<dbReference type="GO" id="GO:0004197">
    <property type="term" value="F:cysteine-type endopeptidase activity"/>
    <property type="evidence" value="ECO:0007669"/>
    <property type="project" value="UniProtKB-EC"/>
</dbReference>
<evidence type="ECO:0000313" key="11">
    <source>
        <dbReference type="EMBL" id="AIB06797.1"/>
    </source>
</evidence>
<sequence>MKNPLAILFLIATVVAVVSGIRDDFLRLPSQASKFFQADDNVEGTRWAVLVAGSKGYVNYRHQADVCHAYQILKKGGLKDENIIVFMYDDIAYNESNPHPGVIINHPYGSDVYKGVPKDYVGEDINPPNFYAVLLANKSALTGTGSGKVLDSGPNDHVFIYYTDHGGAGVLGMPSKPYIAASDLNDVLKKKHASGTYKSIVFYVESCESGSMFDGLLPEDHNIYVMGASDTGESSWVTYCPLQHPSPPPEYDVCVGDLFSVAWLEDCDVHNLQTETFQQQYEVVKNKTIVALIEDGTHVVQYGDVGLSKQTLFVYMGTDPANDNNTFTDKNSLGTPRKAVSQRDADLIHYWEKYRRAPEGSSRKAEAKKQLREVMAHRMHIDNSVKHIGKLLFGIEKGHKMLNNVRPAGLPVVDDWDCFKTLIRTFETHCGSLSEYGMKHMRSFANLCNAGIRKEQMAEASAQACVSIPDNPWSSLHAGFSV</sequence>
<dbReference type="FunFam" id="3.40.50.1460:FF:000005">
    <property type="entry name" value="Vacuolar-processing enzyme beta-isozyme"/>
    <property type="match status" value="1"/>
</dbReference>
<dbReference type="PDBsum" id="6DHI"/>
<dbReference type="PDB" id="6DHI">
    <property type="method" value="X-ray"/>
    <property type="resolution" value="3.10 A"/>
    <property type="chains" value="A/B/C/D=21-446"/>
</dbReference>
<evidence type="ECO:0000256" key="8">
    <source>
        <dbReference type="PIRSR" id="PIRSR019663-1"/>
    </source>
</evidence>
<feature type="domain" description="Legumain prodomain" evidence="10">
    <location>
        <begin position="369"/>
        <end position="465"/>
    </location>
</feature>
<evidence type="ECO:0000256" key="5">
    <source>
        <dbReference type="ARBA" id="ARBA00022807"/>
    </source>
</evidence>
<reference evidence="12" key="2">
    <citation type="journal article" date="2016" name="New Phytol.">
        <title>Gene coevolution and regulation lock cyclic plant defence peptides to their targets.</title>
        <authorList>
            <person name="Gilding E.K."/>
            <person name="Jackson M.A."/>
            <person name="Poth A.G."/>
            <person name="Henriques S.T."/>
            <person name="Prentis P.J."/>
            <person name="Mahatmanto T."/>
            <person name="Craik D.J."/>
        </authorList>
    </citation>
    <scope>NUCLEOTIDE SEQUENCE</scope>
</reference>
<evidence type="ECO:0000256" key="3">
    <source>
        <dbReference type="ARBA" id="ARBA00022729"/>
    </source>
</evidence>
<reference evidence="11" key="1">
    <citation type="submission" date="2013-11" db="EMBL/GenBank/DDBJ databases">
        <title>Hyper-efficient Catalysis of Macrocyclization by a Natural Peptide Ligase.</title>
        <authorList>
            <person name="Nguyen G.K.T."/>
            <person name="Wang S."/>
            <person name="Tam J.P."/>
        </authorList>
    </citation>
    <scope>NUCLEOTIDE SEQUENCE</scope>
    <source>
        <tissue evidence="11">Roots</tissue>
    </source>
</reference>
<dbReference type="InterPro" id="IPR046427">
    <property type="entry name" value="Legumain_prodom_sf"/>
</dbReference>
<dbReference type="AlphaFoldDB" id="A0A060D9Z7"/>
<feature type="chain" id="PRO_5007954531" evidence="9">
    <location>
        <begin position="21"/>
        <end position="482"/>
    </location>
</feature>
<accession>A0A060D9Z7</accession>
<keyword evidence="15" id="KW-0002">3D-structure</keyword>
<keyword evidence="5" id="KW-0788">Thiol protease</keyword>
<dbReference type="FunFam" id="1.10.132.130:FF:000001">
    <property type="entry name" value="Vacuolar-processing enzyme beta-isozyme"/>
    <property type="match status" value="1"/>
</dbReference>
<evidence type="ECO:0000259" key="10">
    <source>
        <dbReference type="Pfam" id="PF20985"/>
    </source>
</evidence>
<evidence type="ECO:0000256" key="9">
    <source>
        <dbReference type="SAM" id="SignalP"/>
    </source>
</evidence>
<dbReference type="Pfam" id="PF20985">
    <property type="entry name" value="Legum_prodom"/>
    <property type="match status" value="1"/>
</dbReference>
<dbReference type="InterPro" id="IPR001096">
    <property type="entry name" value="Peptidase_C13"/>
</dbReference>
<dbReference type="MEROPS" id="C13.009"/>
<feature type="signal peptide" evidence="9">
    <location>
        <begin position="1"/>
        <end position="20"/>
    </location>
</feature>
<evidence type="ECO:0000313" key="13">
    <source>
        <dbReference type="EMBL" id="KAK7311410.1"/>
    </source>
</evidence>
<dbReference type="GO" id="GO:0051603">
    <property type="term" value="P:proteolysis involved in protein catabolic process"/>
    <property type="evidence" value="ECO:0007669"/>
    <property type="project" value="InterPro"/>
</dbReference>
<reference evidence="13 14" key="4">
    <citation type="submission" date="2024-01" db="EMBL/GenBank/DDBJ databases">
        <title>The genomes of 5 underutilized Papilionoideae crops provide insights into root nodulation and disease resistance.</title>
        <authorList>
            <person name="Yuan L."/>
        </authorList>
    </citation>
    <scope>NUCLEOTIDE SEQUENCE [LARGE SCALE GENOMIC DNA]</scope>
    <source>
        <strain evidence="13">LY-2023</strain>
        <tissue evidence="13">Leaf</tissue>
    </source>
</reference>
<feature type="disulfide bond" evidence="15">
    <location>
        <begin position="240"/>
        <end position="254"/>
    </location>
</feature>
<dbReference type="Gene3D" id="3.40.50.1460">
    <property type="match status" value="1"/>
</dbReference>
<dbReference type="EMBL" id="KR912008">
    <property type="protein sequence ID" value="ALL55650.1"/>
    <property type="molecule type" value="mRNA"/>
</dbReference>
<dbReference type="Proteomes" id="UP001359559">
    <property type="component" value="Unassembled WGS sequence"/>
</dbReference>
<feature type="active site" evidence="8">
    <location>
        <position position="165"/>
    </location>
</feature>
<dbReference type="PIRSF" id="PIRSF500139">
    <property type="entry name" value="AE"/>
    <property type="match status" value="1"/>
</dbReference>
<dbReference type="PANTHER" id="PTHR12000">
    <property type="entry name" value="HEMOGLOBINASE FAMILY MEMBER"/>
    <property type="match status" value="1"/>
</dbReference>
<dbReference type="PIRSF" id="PIRSF019663">
    <property type="entry name" value="Legumain"/>
    <property type="match status" value="1"/>
</dbReference>
<dbReference type="SMR" id="A0A060D9Z7"/>
<organism evidence="11">
    <name type="scientific">Clitoria ternatea</name>
    <name type="common">Butterfly pea</name>
    <dbReference type="NCBI Taxonomy" id="43366"/>
    <lineage>
        <taxon>Eukaryota</taxon>
        <taxon>Viridiplantae</taxon>
        <taxon>Streptophyta</taxon>
        <taxon>Embryophyta</taxon>
        <taxon>Tracheophyta</taxon>
        <taxon>Spermatophyta</taxon>
        <taxon>Magnoliopsida</taxon>
        <taxon>eudicotyledons</taxon>
        <taxon>Gunneridae</taxon>
        <taxon>Pentapetalae</taxon>
        <taxon>rosids</taxon>
        <taxon>fabids</taxon>
        <taxon>Fabales</taxon>
        <taxon>Fabaceae</taxon>
        <taxon>Papilionoideae</taxon>
        <taxon>50 kb inversion clade</taxon>
        <taxon>NPAAA clade</taxon>
        <taxon>indigoferoid/millettioid clade</taxon>
        <taxon>Phaseoleae</taxon>
        <taxon>Clitoria</taxon>
    </lineage>
</organism>
<dbReference type="GO" id="GO:0006624">
    <property type="term" value="P:vacuolar protein processing"/>
    <property type="evidence" value="ECO:0007669"/>
    <property type="project" value="TreeGrafter"/>
</dbReference>
<dbReference type="EC" id="3.4.22.34" evidence="12"/>
<keyword evidence="7" id="KW-0325">Glycoprotein</keyword>
<dbReference type="PANTHER" id="PTHR12000:SF52">
    <property type="entry name" value="LEGUMAIN PROTEIN-RELATED"/>
    <property type="match status" value="1"/>
</dbReference>
<name>A0A060D9Z7_CLITE</name>
<comment type="similarity">
    <text evidence="1">Belongs to the peptidase C13 family.</text>
</comment>
<keyword evidence="3 9" id="KW-0732">Signal</keyword>
<dbReference type="CDD" id="cd21115">
    <property type="entry name" value="legumain_C"/>
    <property type="match status" value="1"/>
</dbReference>
<dbReference type="EMBL" id="JAYKXN010000002">
    <property type="protein sequence ID" value="KAK7311410.1"/>
    <property type="molecule type" value="Genomic_DNA"/>
</dbReference>
<dbReference type="Pfam" id="PF01650">
    <property type="entry name" value="Peptidase_C13"/>
    <property type="match status" value="1"/>
</dbReference>
<evidence type="ECO:0000313" key="12">
    <source>
        <dbReference type="EMBL" id="ALL55650.1"/>
    </source>
</evidence>
<evidence type="ECO:0000256" key="4">
    <source>
        <dbReference type="ARBA" id="ARBA00022801"/>
    </source>
</evidence>
<dbReference type="Gene3D" id="1.10.132.130">
    <property type="match status" value="1"/>
</dbReference>
<feature type="active site" description="Nucleophile" evidence="8">
    <location>
        <position position="207"/>
    </location>
</feature>
<keyword evidence="14" id="KW-1185">Reference proteome</keyword>
<dbReference type="EMBL" id="KF918345">
    <property type="protein sequence ID" value="AIB06797.1"/>
    <property type="molecule type" value="mRNA"/>
</dbReference>
<evidence type="ECO:0000256" key="1">
    <source>
        <dbReference type="ARBA" id="ARBA00009941"/>
    </source>
</evidence>
<protein>
    <submittedName>
        <fullName evidence="12">Asparaginyl endopeptidase</fullName>
        <ecNumber evidence="12">3.4.22.34</ecNumber>
    </submittedName>
    <submittedName>
        <fullName evidence="11">Cte peptide ligase</fullName>
    </submittedName>
</protein>
<keyword evidence="4 12" id="KW-0378">Hydrolase</keyword>
<dbReference type="GO" id="GO:0016874">
    <property type="term" value="F:ligase activity"/>
    <property type="evidence" value="ECO:0007669"/>
    <property type="project" value="UniProtKB-KW"/>
</dbReference>
<reference evidence="15" key="3">
    <citation type="journal article" date="2019" name="Plant J.">
        <title>The macrocyclizing protease butelase 1 remains autocatalytic and reveals the structural basis for ligase activity.</title>
        <authorList>
            <person name="James A.M."/>
            <person name="Haywood J."/>
            <person name="Leroux J."/>
            <person name="Ignasiak K."/>
            <person name="Elliott A.G."/>
            <person name="Schmidberger J.W."/>
            <person name="Fisher M.F."/>
            <person name="Nonis S.G."/>
            <person name="Fenske R."/>
            <person name="Bond C.S."/>
            <person name="Mylne J.S."/>
        </authorList>
    </citation>
    <scope>X-RAY CRYSTALLOGRAPHY (3.10 ANGSTROMS) OF 21-446</scope>
    <scope>DISULFIDE BONDS</scope>
</reference>
<gene>
    <name evidence="13" type="ORF">RJT34_09542</name>
</gene>
<evidence type="ECO:0007829" key="15">
    <source>
        <dbReference type="PDB" id="6DHI"/>
    </source>
</evidence>
<keyword evidence="11" id="KW-0436">Ligase</keyword>
<evidence type="ECO:0000313" key="14">
    <source>
        <dbReference type="Proteomes" id="UP001359559"/>
    </source>
</evidence>
<evidence type="ECO:0000256" key="2">
    <source>
        <dbReference type="ARBA" id="ARBA00022670"/>
    </source>
</evidence>
<keyword evidence="2" id="KW-0645">Protease</keyword>
<keyword evidence="6" id="KW-1015">Disulfide bond</keyword>